<reference evidence="2" key="1">
    <citation type="submission" date="2023-10" db="EMBL/GenBank/DDBJ databases">
        <authorList>
            <person name="Chen Y."/>
            <person name="Shah S."/>
            <person name="Dougan E. K."/>
            <person name="Thang M."/>
            <person name="Chan C."/>
        </authorList>
    </citation>
    <scope>NUCLEOTIDE SEQUENCE [LARGE SCALE GENOMIC DNA]</scope>
</reference>
<feature type="region of interest" description="Disordered" evidence="1">
    <location>
        <begin position="1"/>
        <end position="40"/>
    </location>
</feature>
<gene>
    <name evidence="2" type="ORF">PCOR1329_LOCUS74506</name>
</gene>
<keyword evidence="3" id="KW-1185">Reference proteome</keyword>
<sequence>GADELRQDEEAEGEQRAQAAGRGQPRRRAPGRRENREPRSTIYMDDRTWTATTAVEAVGRVAVWRRWSARVGLRENPRKIQLVARGRREDGELREEAARQGLEDKVFPVMEALGVVTVGARGRDMHPKEEERMQSAMREIRRLQCLPVSRRKKQEYCRAFGLSKETYGWMAKTPPRAKADRVTAAIRRSARGCPMGSRHIMNILEGGTLAADVVIGCRQVATMRRRLRRRGNAPWYTRWYRKRGTLAGEERPAEDEVEKDVHARHMHKVREGWRWWSWQQFKRQRRRDVAPTQGVAYDEARVKLARNAARAGAGTRMHVMCGSFLSPLAAKAAGGGKFDEACHCVWPGCGEALPDQDHIMWGSQHRPRHAPNRPADELQARWGWPAGGSREEDELLLRWMEEVAERTWDVRYPGRQWRRRAEGARAVAPGSESE</sequence>
<evidence type="ECO:0000256" key="1">
    <source>
        <dbReference type="SAM" id="MobiDB-lite"/>
    </source>
</evidence>
<comment type="caution">
    <text evidence="2">The sequence shown here is derived from an EMBL/GenBank/DDBJ whole genome shotgun (WGS) entry which is preliminary data.</text>
</comment>
<dbReference type="EMBL" id="CAUYUJ010020105">
    <property type="protein sequence ID" value="CAK0895904.1"/>
    <property type="molecule type" value="Genomic_DNA"/>
</dbReference>
<name>A0ABN9XCJ3_9DINO</name>
<proteinExistence type="predicted"/>
<accession>A0ABN9XCJ3</accession>
<protein>
    <submittedName>
        <fullName evidence="2">Uncharacterized protein</fullName>
    </submittedName>
</protein>
<evidence type="ECO:0000313" key="3">
    <source>
        <dbReference type="Proteomes" id="UP001189429"/>
    </source>
</evidence>
<evidence type="ECO:0000313" key="2">
    <source>
        <dbReference type="EMBL" id="CAK0895904.1"/>
    </source>
</evidence>
<dbReference type="Proteomes" id="UP001189429">
    <property type="component" value="Unassembled WGS sequence"/>
</dbReference>
<organism evidence="2 3">
    <name type="scientific">Prorocentrum cordatum</name>
    <dbReference type="NCBI Taxonomy" id="2364126"/>
    <lineage>
        <taxon>Eukaryota</taxon>
        <taxon>Sar</taxon>
        <taxon>Alveolata</taxon>
        <taxon>Dinophyceae</taxon>
        <taxon>Prorocentrales</taxon>
        <taxon>Prorocentraceae</taxon>
        <taxon>Prorocentrum</taxon>
    </lineage>
</organism>
<feature type="non-terminal residue" evidence="2">
    <location>
        <position position="434"/>
    </location>
</feature>
<feature type="compositionally biased region" description="Acidic residues" evidence="1">
    <location>
        <begin position="1"/>
        <end position="12"/>
    </location>
</feature>
<feature type="non-terminal residue" evidence="2">
    <location>
        <position position="1"/>
    </location>
</feature>
<feature type="compositionally biased region" description="Basic and acidic residues" evidence="1">
    <location>
        <begin position="31"/>
        <end position="40"/>
    </location>
</feature>